<dbReference type="OrthoDB" id="642193at2759"/>
<name>A0A0R3WNA7_HYDTA</name>
<keyword evidence="2" id="KW-1185">Reference proteome</keyword>
<dbReference type="WBParaSite" id="TTAC_0000224501-mRNA-1">
    <property type="protein sequence ID" value="TTAC_0000224501-mRNA-1"/>
    <property type="gene ID" value="TTAC_0000224501"/>
</dbReference>
<reference evidence="1 2" key="2">
    <citation type="submission" date="2018-11" db="EMBL/GenBank/DDBJ databases">
        <authorList>
            <consortium name="Pathogen Informatics"/>
        </authorList>
    </citation>
    <scope>NUCLEOTIDE SEQUENCE [LARGE SCALE GENOMIC DNA]</scope>
</reference>
<dbReference type="Gene3D" id="2.30.29.30">
    <property type="entry name" value="Pleckstrin-homology domain (PH domain)/Phosphotyrosine-binding domain (PTB)"/>
    <property type="match status" value="1"/>
</dbReference>
<evidence type="ECO:0000313" key="1">
    <source>
        <dbReference type="EMBL" id="VDM19316.1"/>
    </source>
</evidence>
<protein>
    <submittedName>
        <fullName evidence="3">t-SNARE coiled-coil homology domain-containing protein</fullName>
    </submittedName>
</protein>
<gene>
    <name evidence="1" type="ORF">TTAC_LOCUS2232</name>
</gene>
<dbReference type="STRING" id="6205.A0A0R3WNA7"/>
<organism evidence="3">
    <name type="scientific">Hydatigena taeniaeformis</name>
    <name type="common">Feline tapeworm</name>
    <name type="synonym">Taenia taeniaeformis</name>
    <dbReference type="NCBI Taxonomy" id="6205"/>
    <lineage>
        <taxon>Eukaryota</taxon>
        <taxon>Metazoa</taxon>
        <taxon>Spiralia</taxon>
        <taxon>Lophotrochozoa</taxon>
        <taxon>Platyhelminthes</taxon>
        <taxon>Cestoda</taxon>
        <taxon>Eucestoda</taxon>
        <taxon>Cyclophyllidea</taxon>
        <taxon>Taeniidae</taxon>
        <taxon>Hydatigera</taxon>
    </lineage>
</organism>
<dbReference type="Proteomes" id="UP000274429">
    <property type="component" value="Unassembled WGS sequence"/>
</dbReference>
<evidence type="ECO:0000313" key="2">
    <source>
        <dbReference type="Proteomes" id="UP000274429"/>
    </source>
</evidence>
<sequence>MTDEASAQMKKAIFNNFKLFIDASKAVTVIAAMMHQLDHQLVEQKRLCSALAEKSLFQEGTQICLSQILGHIVDKASRDESHELSKMNSGISSLMNLVDGVSNLVKDSARQLLFDTDAIEVNPSTYTKQSYIHLFVLSDYILIAKMQYDS</sequence>
<dbReference type="AlphaFoldDB" id="A0A0R3WNA7"/>
<dbReference type="EMBL" id="UYWX01000874">
    <property type="protein sequence ID" value="VDM19316.1"/>
    <property type="molecule type" value="Genomic_DNA"/>
</dbReference>
<accession>A0A0R3WNA7</accession>
<reference evidence="3" key="1">
    <citation type="submission" date="2017-02" db="UniProtKB">
        <authorList>
            <consortium name="WormBaseParasite"/>
        </authorList>
    </citation>
    <scope>IDENTIFICATION</scope>
</reference>
<proteinExistence type="predicted"/>
<evidence type="ECO:0000313" key="3">
    <source>
        <dbReference type="WBParaSite" id="TTAC_0000224501-mRNA-1"/>
    </source>
</evidence>
<dbReference type="InterPro" id="IPR011993">
    <property type="entry name" value="PH-like_dom_sf"/>
</dbReference>